<dbReference type="InterPro" id="IPR018711">
    <property type="entry name" value="NAGPA"/>
</dbReference>
<dbReference type="OrthoDB" id="9809781at2"/>
<dbReference type="AlphaFoldDB" id="A0A172T1K1"/>
<sequence length="525" mass="57620">MNAKNSALLKTLSLFFLTLATFMAAQVFLINNNVFEPSNGYFTESQLRDMGFNIVKNERVYLIHNRKLIIGSDSDFLVDFQEYVPKAYTIVNGVVFVKADFISSFFKLSKMNDVYYDKPFSITFIDYTDDVLTIGTSVPAKKEFLSASLSNNTLSLKLSPAQCDLKTPAGVSVSRTNHTTIITVEKAVSGYNITYSENKIVVRIEPVIRKIEYTKRTEIFAGRTFTINYMIADPRHTNITPLLPAKGIGSMATLANILSYHGFSSGVNANYFDPATGLPIDIVISNGRVLSHRYGLRPMFIQTTDGRVFIKKAYVDITVRIGDVLLLVKGVNTTSLGEVNLYTSEFALKIPNDRTRTYVVVKDGKIASIGYISAVPSNSEVIMISNDVKNKFLPNLTVGQTVTVELYTDDGYQIKNAVGAGPLLLQDGNIIPDAAEEKLRYGGGIPTTRANRTIIAIKDGKVHLITIEGKNGVGMNFDEAAQFLKSKGYDSAMMLDGGSSTSMVYAGKYVTSGTPRNIPVALGVK</sequence>
<reference evidence="3" key="2">
    <citation type="journal article" date="2020" name="mSystems">
        <title>Genome- and Community-Level Interaction Insights into Carbon Utilization and Element Cycling Functions of Hydrothermarchaeota in Hydrothermal Sediment.</title>
        <authorList>
            <person name="Zhou Z."/>
            <person name="Liu Y."/>
            <person name="Xu W."/>
            <person name="Pan J."/>
            <person name="Luo Z.H."/>
            <person name="Li M."/>
        </authorList>
    </citation>
    <scope>NUCLEOTIDE SEQUENCE [LARGE SCALE GENOMIC DNA]</scope>
    <source>
        <strain evidence="3">SpSt-640</strain>
    </source>
</reference>
<proteinExistence type="predicted"/>
<dbReference type="EMBL" id="CP011393">
    <property type="protein sequence ID" value="ANE40878.1"/>
    <property type="molecule type" value="Genomic_DNA"/>
</dbReference>
<organism evidence="2 4">
    <name type="scientific">Fervidobacterium pennivorans</name>
    <dbReference type="NCBI Taxonomy" id="93466"/>
    <lineage>
        <taxon>Bacteria</taxon>
        <taxon>Thermotogati</taxon>
        <taxon>Thermotogota</taxon>
        <taxon>Thermotogae</taxon>
        <taxon>Thermotogales</taxon>
        <taxon>Fervidobacteriaceae</taxon>
        <taxon>Fervidobacterium</taxon>
    </lineage>
</organism>
<reference evidence="2 4" key="1">
    <citation type="submission" date="2014-08" db="EMBL/GenBank/DDBJ databases">
        <title>Fervidobacterium pennivorans DYC genome.</title>
        <authorList>
            <person name="Wushke S."/>
        </authorList>
    </citation>
    <scope>NUCLEOTIDE SEQUENCE [LARGE SCALE GENOMIC DNA]</scope>
    <source>
        <strain evidence="2 4">DYC</strain>
    </source>
</reference>
<dbReference type="KEGG" id="fng:JM64_01815"/>
<dbReference type="Proteomes" id="UP000077096">
    <property type="component" value="Chromosome"/>
</dbReference>
<keyword evidence="3" id="KW-0378">Hydrolase</keyword>
<evidence type="ECO:0000313" key="4">
    <source>
        <dbReference type="Proteomes" id="UP000077096"/>
    </source>
</evidence>
<dbReference type="PATRIC" id="fig|93466.3.peg.415"/>
<evidence type="ECO:0000313" key="2">
    <source>
        <dbReference type="EMBL" id="ANE40878.1"/>
    </source>
</evidence>
<name>A0A172T1K1_FERPE</name>
<keyword evidence="3" id="KW-0326">Glycosidase</keyword>
<dbReference type="GO" id="GO:0016798">
    <property type="term" value="F:hydrolase activity, acting on glycosyl bonds"/>
    <property type="evidence" value="ECO:0007669"/>
    <property type="project" value="UniProtKB-KW"/>
</dbReference>
<dbReference type="EMBL" id="DTBH01000147">
    <property type="protein sequence ID" value="HGQ77633.1"/>
    <property type="molecule type" value="Genomic_DNA"/>
</dbReference>
<dbReference type="Pfam" id="PF09992">
    <property type="entry name" value="NAGPA"/>
    <property type="match status" value="1"/>
</dbReference>
<accession>A0A172T1K1</accession>
<gene>
    <name evidence="3" type="ORF">ENU12_07000</name>
    <name evidence="2" type="ORF">JM64_01815</name>
</gene>
<feature type="domain" description="Phosphodiester glycosidase" evidence="1">
    <location>
        <begin position="373"/>
        <end position="524"/>
    </location>
</feature>
<protein>
    <submittedName>
        <fullName evidence="3">Phosphodiester glycosidase family protein</fullName>
    </submittedName>
</protein>
<evidence type="ECO:0000313" key="3">
    <source>
        <dbReference type="EMBL" id="HGQ77633.1"/>
    </source>
</evidence>
<evidence type="ECO:0000259" key="1">
    <source>
        <dbReference type="Pfam" id="PF09992"/>
    </source>
</evidence>
<dbReference type="PANTHER" id="PTHR40446:SF2">
    <property type="entry name" value="N-ACETYLGLUCOSAMINE-1-PHOSPHODIESTER ALPHA-N-ACETYLGLUCOSAMINIDASE"/>
    <property type="match status" value="1"/>
</dbReference>
<dbReference type="PANTHER" id="PTHR40446">
    <property type="entry name" value="N-ACETYLGLUCOSAMINE-1-PHOSPHODIESTER ALPHA-N-ACETYLGLUCOSAMINIDASE"/>
    <property type="match status" value="1"/>
</dbReference>